<evidence type="ECO:0000313" key="12">
    <source>
        <dbReference type="Proteomes" id="UP000199415"/>
    </source>
</evidence>
<dbReference type="AlphaFoldDB" id="A0A1G7U1I8"/>
<evidence type="ECO:0000256" key="10">
    <source>
        <dbReference type="ARBA" id="ARBA00032441"/>
    </source>
</evidence>
<evidence type="ECO:0000256" key="4">
    <source>
        <dbReference type="ARBA" id="ARBA00022490"/>
    </source>
</evidence>
<dbReference type="PANTHER" id="PTHR33540">
    <property type="entry name" value="TRNA THREONYLCARBAMOYLADENOSINE BIOSYNTHESIS PROTEIN TSAE"/>
    <property type="match status" value="1"/>
</dbReference>
<proteinExistence type="inferred from homology"/>
<evidence type="ECO:0000256" key="7">
    <source>
        <dbReference type="ARBA" id="ARBA00022741"/>
    </source>
</evidence>
<gene>
    <name evidence="11" type="ORF">SAMN05216241_11134</name>
</gene>
<name>A0A1G7U1I8_9PROT</name>
<keyword evidence="7" id="KW-0547">Nucleotide-binding</keyword>
<keyword evidence="6" id="KW-0479">Metal-binding</keyword>
<dbReference type="EMBL" id="FNCE01000011">
    <property type="protein sequence ID" value="SDG41181.1"/>
    <property type="molecule type" value="Genomic_DNA"/>
</dbReference>
<comment type="subcellular location">
    <subcellularLocation>
        <location evidence="1">Cytoplasm</location>
    </subcellularLocation>
</comment>
<dbReference type="InterPro" id="IPR003442">
    <property type="entry name" value="T6A_TsaE"/>
</dbReference>
<keyword evidence="9" id="KW-0460">Magnesium</keyword>
<dbReference type="Pfam" id="PF02367">
    <property type="entry name" value="TsaE"/>
    <property type="match status" value="1"/>
</dbReference>
<keyword evidence="12" id="KW-1185">Reference proteome</keyword>
<dbReference type="GO" id="GO:0005524">
    <property type="term" value="F:ATP binding"/>
    <property type="evidence" value="ECO:0007669"/>
    <property type="project" value="UniProtKB-KW"/>
</dbReference>
<sequence>MAALRKRLAAARAPALHRAAPRWEDPVIANARAVVDLPDEAATAALGGRLARVLRAGDVVALRGELGAGKTALARAVIQALPLPDGAPAEEDVPSPTFTLVQTYARRPAPVWHIDLYRLSEPDEVIELGWDEALADGIVLVEWPERAGTLLPAARLDIELADAPAGGRTATLIDIGGWSERLKEVAGDG</sequence>
<evidence type="ECO:0000256" key="8">
    <source>
        <dbReference type="ARBA" id="ARBA00022840"/>
    </source>
</evidence>
<comment type="similarity">
    <text evidence="2">Belongs to the TsaE family.</text>
</comment>
<dbReference type="STRING" id="1082479.SAMN05216241_11134"/>
<accession>A0A1G7U1I8</accession>
<evidence type="ECO:0000256" key="3">
    <source>
        <dbReference type="ARBA" id="ARBA00019010"/>
    </source>
</evidence>
<keyword evidence="5" id="KW-0819">tRNA processing</keyword>
<dbReference type="GO" id="GO:0002949">
    <property type="term" value="P:tRNA threonylcarbamoyladenosine modification"/>
    <property type="evidence" value="ECO:0007669"/>
    <property type="project" value="InterPro"/>
</dbReference>
<dbReference type="Proteomes" id="UP000199415">
    <property type="component" value="Unassembled WGS sequence"/>
</dbReference>
<evidence type="ECO:0000256" key="5">
    <source>
        <dbReference type="ARBA" id="ARBA00022694"/>
    </source>
</evidence>
<dbReference type="GO" id="GO:0005737">
    <property type="term" value="C:cytoplasm"/>
    <property type="evidence" value="ECO:0007669"/>
    <property type="project" value="UniProtKB-SubCell"/>
</dbReference>
<dbReference type="RefSeq" id="WP_090021383.1">
    <property type="nucleotide sequence ID" value="NZ_FNCE01000011.1"/>
</dbReference>
<evidence type="ECO:0000256" key="6">
    <source>
        <dbReference type="ARBA" id="ARBA00022723"/>
    </source>
</evidence>
<dbReference type="OrthoDB" id="9800307at2"/>
<dbReference type="NCBIfam" id="TIGR00150">
    <property type="entry name" value="T6A_YjeE"/>
    <property type="match status" value="1"/>
</dbReference>
<evidence type="ECO:0000313" key="11">
    <source>
        <dbReference type="EMBL" id="SDG41181.1"/>
    </source>
</evidence>
<keyword evidence="8" id="KW-0067">ATP-binding</keyword>
<evidence type="ECO:0000256" key="2">
    <source>
        <dbReference type="ARBA" id="ARBA00007599"/>
    </source>
</evidence>
<organism evidence="11 12">
    <name type="scientific">Limimonas halophila</name>
    <dbReference type="NCBI Taxonomy" id="1082479"/>
    <lineage>
        <taxon>Bacteria</taxon>
        <taxon>Pseudomonadati</taxon>
        <taxon>Pseudomonadota</taxon>
        <taxon>Alphaproteobacteria</taxon>
        <taxon>Rhodospirillales</taxon>
        <taxon>Rhodovibrionaceae</taxon>
        <taxon>Limimonas</taxon>
    </lineage>
</organism>
<dbReference type="InterPro" id="IPR027417">
    <property type="entry name" value="P-loop_NTPase"/>
</dbReference>
<protein>
    <recommendedName>
        <fullName evidence="3">tRNA threonylcarbamoyladenosine biosynthesis protein TsaE</fullName>
    </recommendedName>
    <alternativeName>
        <fullName evidence="10">t(6)A37 threonylcarbamoyladenosine biosynthesis protein TsaE</fullName>
    </alternativeName>
</protein>
<reference evidence="11 12" key="1">
    <citation type="submission" date="2016-10" db="EMBL/GenBank/DDBJ databases">
        <authorList>
            <person name="de Groot N.N."/>
        </authorList>
    </citation>
    <scope>NUCLEOTIDE SEQUENCE [LARGE SCALE GENOMIC DNA]</scope>
    <source>
        <strain evidence="11 12">DSM 25584</strain>
    </source>
</reference>
<dbReference type="PANTHER" id="PTHR33540:SF2">
    <property type="entry name" value="TRNA THREONYLCARBAMOYLADENOSINE BIOSYNTHESIS PROTEIN TSAE"/>
    <property type="match status" value="1"/>
</dbReference>
<evidence type="ECO:0000256" key="9">
    <source>
        <dbReference type="ARBA" id="ARBA00022842"/>
    </source>
</evidence>
<dbReference type="SUPFAM" id="SSF52540">
    <property type="entry name" value="P-loop containing nucleoside triphosphate hydrolases"/>
    <property type="match status" value="1"/>
</dbReference>
<dbReference type="GO" id="GO:0046872">
    <property type="term" value="F:metal ion binding"/>
    <property type="evidence" value="ECO:0007669"/>
    <property type="project" value="UniProtKB-KW"/>
</dbReference>
<keyword evidence="4" id="KW-0963">Cytoplasm</keyword>
<evidence type="ECO:0000256" key="1">
    <source>
        <dbReference type="ARBA" id="ARBA00004496"/>
    </source>
</evidence>
<dbReference type="Gene3D" id="3.40.50.300">
    <property type="entry name" value="P-loop containing nucleotide triphosphate hydrolases"/>
    <property type="match status" value="1"/>
</dbReference>